<dbReference type="OrthoDB" id="9806902at2"/>
<dbReference type="Proteomes" id="UP000247555">
    <property type="component" value="Unassembled WGS sequence"/>
</dbReference>
<proteinExistence type="predicted"/>
<feature type="domain" description="AB hydrolase-1" evidence="1">
    <location>
        <begin position="22"/>
        <end position="257"/>
    </location>
</feature>
<evidence type="ECO:0000259" key="1">
    <source>
        <dbReference type="Pfam" id="PF12697"/>
    </source>
</evidence>
<dbReference type="InterPro" id="IPR029058">
    <property type="entry name" value="AB_hydrolase_fold"/>
</dbReference>
<sequence length="269" mass="29884">MVPGLECQSHAAHGAPLDAPPLLFVHGAYCAAWVWEEYFLPWFAQRGWHATAISLEGHGDSRGHAWLAALGIDDFARNVHAVVKTMPRPPVLIGHSMGGFVVQRYLEMHRQHPPAGVALMASVPPFGINASAWRMLTTAPDLLAALNLFQANEHYHPDLDQAQRLLFSADVDRERLRDWVRRFQPESMRAIFDLSMISLFPVSHLPAVPALVLGAANDQLIAPHEVVATACRLGVTAEILPDMAHLMMLDTHWEEAAKRLEGWLRATWG</sequence>
<evidence type="ECO:0000313" key="3">
    <source>
        <dbReference type="Proteomes" id="UP000247555"/>
    </source>
</evidence>
<dbReference type="Pfam" id="PF12697">
    <property type="entry name" value="Abhydrolase_6"/>
    <property type="match status" value="1"/>
</dbReference>
<dbReference type="AlphaFoldDB" id="A0A318KK85"/>
<keyword evidence="2" id="KW-0560">Oxidoreductase</keyword>
<protein>
    <submittedName>
        <fullName evidence="2">Non-heme chloroperoxidase</fullName>
    </submittedName>
</protein>
<comment type="caution">
    <text evidence="2">The sequence shown here is derived from an EMBL/GenBank/DDBJ whole genome shotgun (WGS) entry which is preliminary data.</text>
</comment>
<dbReference type="PANTHER" id="PTHR43194">
    <property type="entry name" value="HYDROLASE ALPHA/BETA FOLD FAMILY"/>
    <property type="match status" value="1"/>
</dbReference>
<dbReference type="PANTHER" id="PTHR43194:SF2">
    <property type="entry name" value="PEROXISOMAL MEMBRANE PROTEIN LPX1"/>
    <property type="match status" value="1"/>
</dbReference>
<keyword evidence="3" id="KW-1185">Reference proteome</keyword>
<accession>A0A318KK85</accession>
<dbReference type="SUPFAM" id="SSF53474">
    <property type="entry name" value="alpha/beta-Hydrolases"/>
    <property type="match status" value="1"/>
</dbReference>
<dbReference type="GO" id="GO:0004601">
    <property type="term" value="F:peroxidase activity"/>
    <property type="evidence" value="ECO:0007669"/>
    <property type="project" value="UniProtKB-KW"/>
</dbReference>
<gene>
    <name evidence="2" type="ORF">DFR34_11929</name>
</gene>
<dbReference type="InterPro" id="IPR050228">
    <property type="entry name" value="Carboxylesterase_BioH"/>
</dbReference>
<dbReference type="RefSeq" id="WP_110391512.1">
    <property type="nucleotide sequence ID" value="NZ_QJKI01000019.1"/>
</dbReference>
<dbReference type="Gene3D" id="3.40.50.1820">
    <property type="entry name" value="alpha/beta hydrolase"/>
    <property type="match status" value="1"/>
</dbReference>
<keyword evidence="2" id="KW-0575">Peroxidase</keyword>
<dbReference type="InterPro" id="IPR000073">
    <property type="entry name" value="AB_hydrolase_1"/>
</dbReference>
<reference evidence="2 3" key="1">
    <citation type="submission" date="2018-05" db="EMBL/GenBank/DDBJ databases">
        <title>Genomic Encyclopedia of Type Strains, Phase IV (KMG-IV): sequencing the most valuable type-strain genomes for metagenomic binning, comparative biology and taxonomic classification.</title>
        <authorList>
            <person name="Goeker M."/>
        </authorList>
    </citation>
    <scope>NUCLEOTIDE SEQUENCE [LARGE SCALE GENOMIC DNA]</scope>
    <source>
        <strain evidence="2 3">DSM 29661</strain>
    </source>
</reference>
<organism evidence="2 3">
    <name type="scientific">Rivihabitans pingtungensis</name>
    <dbReference type="NCBI Taxonomy" id="1054498"/>
    <lineage>
        <taxon>Bacteria</taxon>
        <taxon>Pseudomonadati</taxon>
        <taxon>Pseudomonadota</taxon>
        <taxon>Betaproteobacteria</taxon>
        <taxon>Neisseriales</taxon>
        <taxon>Aquaspirillaceae</taxon>
        <taxon>Rivihabitans</taxon>
    </lineage>
</organism>
<name>A0A318KK85_9NEIS</name>
<evidence type="ECO:0000313" key="2">
    <source>
        <dbReference type="EMBL" id="PXX77028.1"/>
    </source>
</evidence>
<dbReference type="EMBL" id="QJKI01000019">
    <property type="protein sequence ID" value="PXX77028.1"/>
    <property type="molecule type" value="Genomic_DNA"/>
</dbReference>